<keyword evidence="1" id="KW-0539">Nucleus</keyword>
<dbReference type="GO" id="GO:0000981">
    <property type="term" value="F:DNA-binding transcription factor activity, RNA polymerase II-specific"/>
    <property type="evidence" value="ECO:0007669"/>
    <property type="project" value="InterPro"/>
</dbReference>
<dbReference type="EMBL" id="LKCW01000044">
    <property type="protein sequence ID" value="KPM42704.1"/>
    <property type="molecule type" value="Genomic_DNA"/>
</dbReference>
<dbReference type="PANTHER" id="PTHR37534:SF15">
    <property type="entry name" value="ZN(II)2CYS6 TRANSCRIPTION FACTOR (EUROFUNG)"/>
    <property type="match status" value="1"/>
</dbReference>
<evidence type="ECO:0000313" key="5">
    <source>
        <dbReference type="Proteomes" id="UP000050424"/>
    </source>
</evidence>
<dbReference type="InterPro" id="IPR036864">
    <property type="entry name" value="Zn2-C6_fun-type_DNA-bd_sf"/>
</dbReference>
<protein>
    <recommendedName>
        <fullName evidence="3">Zn(2)-C6 fungal-type domain-containing protein</fullName>
    </recommendedName>
</protein>
<dbReference type="Gene3D" id="4.10.240.10">
    <property type="entry name" value="Zn(2)-C6 fungal-type DNA-binding domain"/>
    <property type="match status" value="1"/>
</dbReference>
<feature type="compositionally biased region" description="Basic and acidic residues" evidence="2">
    <location>
        <begin position="183"/>
        <end position="205"/>
    </location>
</feature>
<feature type="region of interest" description="Disordered" evidence="2">
    <location>
        <begin position="183"/>
        <end position="214"/>
    </location>
</feature>
<name>A0A0P7BPK2_9HYPO</name>
<dbReference type="GO" id="GO:0008270">
    <property type="term" value="F:zinc ion binding"/>
    <property type="evidence" value="ECO:0007669"/>
    <property type="project" value="InterPro"/>
</dbReference>
<keyword evidence="5" id="KW-1185">Reference proteome</keyword>
<accession>A0A0P7BPK2</accession>
<comment type="caution">
    <text evidence="4">The sequence shown here is derived from an EMBL/GenBank/DDBJ whole genome shotgun (WGS) entry which is preliminary data.</text>
</comment>
<dbReference type="OrthoDB" id="2943660at2759"/>
<gene>
    <name evidence="4" type="ORF">AK830_g3875</name>
</gene>
<dbReference type="AlphaFoldDB" id="A0A0P7BPK2"/>
<feature type="region of interest" description="Disordered" evidence="2">
    <location>
        <begin position="38"/>
        <end position="110"/>
    </location>
</feature>
<dbReference type="PANTHER" id="PTHR37534">
    <property type="entry name" value="TRANSCRIPTIONAL ACTIVATOR PROTEIN UGA3"/>
    <property type="match status" value="1"/>
</dbReference>
<organism evidence="4 5">
    <name type="scientific">Neonectria ditissima</name>
    <dbReference type="NCBI Taxonomy" id="78410"/>
    <lineage>
        <taxon>Eukaryota</taxon>
        <taxon>Fungi</taxon>
        <taxon>Dikarya</taxon>
        <taxon>Ascomycota</taxon>
        <taxon>Pezizomycotina</taxon>
        <taxon>Sordariomycetes</taxon>
        <taxon>Hypocreomycetidae</taxon>
        <taxon>Hypocreales</taxon>
        <taxon>Nectriaceae</taxon>
        <taxon>Neonectria</taxon>
    </lineage>
</organism>
<dbReference type="InterPro" id="IPR001138">
    <property type="entry name" value="Zn2Cys6_DnaBD"/>
</dbReference>
<dbReference type="SMART" id="SM00066">
    <property type="entry name" value="GAL4"/>
    <property type="match status" value="1"/>
</dbReference>
<sequence length="423" mass="46798">MAPPRLRGCCDSCTRSKLKCGGGRPSCQRCQHRGENCVYSRARRAGRPPLRSNKPRKPSPTISTDHEPPTPVPSPGNHPVDSVHCSDSEPSLPTLQDHTLPSPDSHNTMFSMQDTWNQESAPSLEFSETLDIPDLDDTMLRDLLWTNTEGFDSGSSGDAELDWNQANAPFNRVLQDADLQHDMSTDRPLSKDSENSAAAYHDRTQKTAHSRAQPTKAQALIDAIIASIAKNVEQSTISHHTREESCPSLWPQLLSKAQLLMSIVGVQGSENSFSLRLDAVLHVASTAEHVQTCVSRCATCMSQEMETSSTLALMYDWITKRIACALENPPAIQNHKLIIGDLVLTGHKGMISVYELIKYRITRAINVIRDIKSRCLSIGQHDLDELYQAVQLTFHGVENRLEALSGMIELLASEQFYSAWGST</sequence>
<proteinExistence type="predicted"/>
<feature type="compositionally biased region" description="Polar residues" evidence="2">
    <location>
        <begin position="88"/>
        <end position="110"/>
    </location>
</feature>
<dbReference type="STRING" id="78410.A0A0P7BPK2"/>
<dbReference type="SUPFAM" id="SSF57701">
    <property type="entry name" value="Zn2/Cys6 DNA-binding domain"/>
    <property type="match status" value="1"/>
</dbReference>
<dbReference type="PRINTS" id="PR00755">
    <property type="entry name" value="AFLATOXINBRP"/>
</dbReference>
<dbReference type="Pfam" id="PF00172">
    <property type="entry name" value="Zn_clus"/>
    <property type="match status" value="1"/>
</dbReference>
<dbReference type="GO" id="GO:0005634">
    <property type="term" value="C:nucleus"/>
    <property type="evidence" value="ECO:0007669"/>
    <property type="project" value="TreeGrafter"/>
</dbReference>
<dbReference type="GO" id="GO:0000976">
    <property type="term" value="F:transcription cis-regulatory region binding"/>
    <property type="evidence" value="ECO:0007669"/>
    <property type="project" value="TreeGrafter"/>
</dbReference>
<evidence type="ECO:0000256" key="2">
    <source>
        <dbReference type="SAM" id="MobiDB-lite"/>
    </source>
</evidence>
<evidence type="ECO:0000256" key="1">
    <source>
        <dbReference type="ARBA" id="ARBA00023242"/>
    </source>
</evidence>
<evidence type="ECO:0000313" key="4">
    <source>
        <dbReference type="EMBL" id="KPM42704.1"/>
    </source>
</evidence>
<feature type="domain" description="Zn(2)-C6 fungal-type" evidence="3">
    <location>
        <begin position="9"/>
        <end position="39"/>
    </location>
</feature>
<dbReference type="GO" id="GO:0045944">
    <property type="term" value="P:positive regulation of transcription by RNA polymerase II"/>
    <property type="evidence" value="ECO:0007669"/>
    <property type="project" value="TreeGrafter"/>
</dbReference>
<dbReference type="CDD" id="cd00067">
    <property type="entry name" value="GAL4"/>
    <property type="match status" value="1"/>
</dbReference>
<dbReference type="PROSITE" id="PS50048">
    <property type="entry name" value="ZN2_CY6_FUNGAL_2"/>
    <property type="match status" value="1"/>
</dbReference>
<evidence type="ECO:0000259" key="3">
    <source>
        <dbReference type="PROSITE" id="PS50048"/>
    </source>
</evidence>
<reference evidence="4 5" key="1">
    <citation type="submission" date="2015-09" db="EMBL/GenBank/DDBJ databases">
        <title>Draft genome of a European isolate of the apple canker pathogen Neonectria ditissima.</title>
        <authorList>
            <person name="Gomez-Cortecero A."/>
            <person name="Harrison R.J."/>
            <person name="Armitage A.D."/>
        </authorList>
    </citation>
    <scope>NUCLEOTIDE SEQUENCE [LARGE SCALE GENOMIC DNA]</scope>
    <source>
        <strain evidence="4 5">R09/05</strain>
    </source>
</reference>
<dbReference type="Proteomes" id="UP000050424">
    <property type="component" value="Unassembled WGS sequence"/>
</dbReference>